<dbReference type="NCBIfam" id="TIGR00575">
    <property type="entry name" value="dnlj"/>
    <property type="match status" value="1"/>
</dbReference>
<dbReference type="Gene3D" id="3.40.50.10190">
    <property type="entry name" value="BRCT domain"/>
    <property type="match status" value="1"/>
</dbReference>
<dbReference type="InterPro" id="IPR041663">
    <property type="entry name" value="DisA/LigA_HHH"/>
</dbReference>
<feature type="binding site" evidence="12">
    <location>
        <position position="301"/>
    </location>
    <ligand>
        <name>NAD(+)</name>
        <dbReference type="ChEBI" id="CHEBI:57540"/>
    </ligand>
</feature>
<dbReference type="STRING" id="1122133.SAMN02745157_1969"/>
<dbReference type="CDD" id="cd17748">
    <property type="entry name" value="BRCT_DNA_ligase_like"/>
    <property type="match status" value="1"/>
</dbReference>
<evidence type="ECO:0000256" key="3">
    <source>
        <dbReference type="ARBA" id="ARBA00022705"/>
    </source>
</evidence>
<dbReference type="Gene3D" id="6.20.10.30">
    <property type="match status" value="1"/>
</dbReference>
<evidence type="ECO:0000256" key="12">
    <source>
        <dbReference type="HAMAP-Rule" id="MF_01588"/>
    </source>
</evidence>
<dbReference type="InterPro" id="IPR036420">
    <property type="entry name" value="BRCT_dom_sf"/>
</dbReference>
<accession>A0A1M5A0X2</accession>
<dbReference type="PROSITE" id="PS01056">
    <property type="entry name" value="DNA_LIGASE_N2"/>
    <property type="match status" value="1"/>
</dbReference>
<dbReference type="InterPro" id="IPR004150">
    <property type="entry name" value="NAD_DNA_ligase_OB"/>
</dbReference>
<evidence type="ECO:0000259" key="14">
    <source>
        <dbReference type="PROSITE" id="PS50172"/>
    </source>
</evidence>
<dbReference type="OrthoDB" id="9759736at2"/>
<dbReference type="SUPFAM" id="SSF50249">
    <property type="entry name" value="Nucleic acid-binding proteins"/>
    <property type="match status" value="1"/>
</dbReference>
<feature type="binding site" evidence="12">
    <location>
        <position position="438"/>
    </location>
    <ligand>
        <name>Zn(2+)</name>
        <dbReference type="ChEBI" id="CHEBI:29105"/>
    </ligand>
</feature>
<comment type="caution">
    <text evidence="12">Lacks conserved residue(s) required for the propagation of feature annotation.</text>
</comment>
<feature type="binding site" evidence="12">
    <location>
        <begin position="47"/>
        <end position="51"/>
    </location>
    <ligand>
        <name>NAD(+)</name>
        <dbReference type="ChEBI" id="CHEBI:57540"/>
    </ligand>
</feature>
<sequence>MSSDPSSAIPVDQFAEAEAASEHQRLTAAIREADVHYHQEDAPTISDAEYDALRNRLNAIEARFPGLTSEASVAVGAAPSAKFAKVHHVVPMLSLDNAFKDADVAEFIDRAKRFLRHDGPLAFTAEPKIDGLSLSLRYEAGQLVTAATRGDGFEGENVTANARTIADIPQSLPQGVPEVVEIRGECYMAHADFEAINARAAEGGARLFANPRNAAAGSLRQLDPRVTAARPLKFFAYAWGEMSAMPAKTQMGMVEAFKAWGLPTNPRMELCKSAEEALAFYHGIEEERARLGYDIDGVVYKVDDLALQARLGFVSRSPRWAIAHKFAAERAFTVLNDIDIQVGRTGALTPVAKLEPVTVGGVVVSNATLHNEDFIKGIGSNGLPIAGRSLDGEGRPVDIRIGDTVVVLRAGDVIPRVDDVVVDKRPAGAVPFEFPTICPVCGSHAVREEGESVRRCTGGLICAAQAVERIRHFVSRLAFDIEGLGDEMVQLFFEEGVIRNPADIFKLHERREAAREALLKHRIRQSEARRQGAEGPSKAIDDDKRSFEGLDKLIRAIDERRSIPLDRFIYALGIRNIGESTSKALAKRYVSVDRFRQAVSEAGAARPGAAWLELTDIDGIGPGSRDKLLKIELPPSFEGLPDLDARTAIGQAKLSSKAHQSLIAAYGNAQAALARIAEAKNGVPGEAFSELAGLSDVGSVAATDLIDFFAEPHNIEVVDVLVEEVRVADVAAPRGGGTLDGQIVVFTGTLEKTTRNEAKAIAERLGAKVSSSVSSKTSFVVAGSEAGSKLADATRLGVRVLSEDEWLALIA</sequence>
<evidence type="ECO:0000256" key="8">
    <source>
        <dbReference type="ARBA" id="ARBA00023027"/>
    </source>
</evidence>
<dbReference type="PIRSF" id="PIRSF001604">
    <property type="entry name" value="LigA"/>
    <property type="match status" value="1"/>
</dbReference>
<dbReference type="HAMAP" id="MF_01588">
    <property type="entry name" value="DNA_ligase_A"/>
    <property type="match status" value="1"/>
</dbReference>
<dbReference type="EMBL" id="FQUP01000001">
    <property type="protein sequence ID" value="SHF23536.1"/>
    <property type="molecule type" value="Genomic_DNA"/>
</dbReference>
<feature type="binding site" evidence="12">
    <location>
        <begin position="94"/>
        <end position="95"/>
    </location>
    <ligand>
        <name>NAD(+)</name>
        <dbReference type="ChEBI" id="CHEBI:57540"/>
    </ligand>
</feature>
<dbReference type="Gene3D" id="3.30.470.30">
    <property type="entry name" value="DNA ligase/mRNA capping enzyme"/>
    <property type="match status" value="1"/>
</dbReference>
<comment type="similarity">
    <text evidence="12">Belongs to the NAD-dependent DNA ligase family. LigA subfamily.</text>
</comment>
<dbReference type="GO" id="GO:0006281">
    <property type="term" value="P:DNA repair"/>
    <property type="evidence" value="ECO:0007669"/>
    <property type="project" value="UniProtKB-KW"/>
</dbReference>
<keyword evidence="4 12" id="KW-0479">Metal-binding</keyword>
<dbReference type="FunFam" id="3.30.470.30:FF:000001">
    <property type="entry name" value="DNA ligase"/>
    <property type="match status" value="1"/>
</dbReference>
<dbReference type="Pfam" id="PF03120">
    <property type="entry name" value="OB_DNA_ligase"/>
    <property type="match status" value="1"/>
</dbReference>
<dbReference type="SMART" id="SM00292">
    <property type="entry name" value="BRCT"/>
    <property type="match status" value="1"/>
</dbReference>
<dbReference type="InterPro" id="IPR004149">
    <property type="entry name" value="Znf_DNAligase_C4"/>
</dbReference>
<keyword evidence="10 12" id="KW-0464">Manganese</keyword>
<dbReference type="RefSeq" id="WP_073052454.1">
    <property type="nucleotide sequence ID" value="NZ_FQUP01000001.1"/>
</dbReference>
<dbReference type="InterPro" id="IPR001357">
    <property type="entry name" value="BRCT_dom"/>
</dbReference>
<dbReference type="Pfam" id="PF12826">
    <property type="entry name" value="HHH_2"/>
    <property type="match status" value="1"/>
</dbReference>
<feature type="binding site" evidence="12">
    <location>
        <position position="149"/>
    </location>
    <ligand>
        <name>NAD(+)</name>
        <dbReference type="ChEBI" id="CHEBI:57540"/>
    </ligand>
</feature>
<dbReference type="SUPFAM" id="SSF56091">
    <property type="entry name" value="DNA ligase/mRNA capping enzyme, catalytic domain"/>
    <property type="match status" value="1"/>
</dbReference>
<reference evidence="15 16" key="1">
    <citation type="submission" date="2016-11" db="EMBL/GenBank/DDBJ databases">
        <authorList>
            <person name="Jaros S."/>
            <person name="Januszkiewicz K."/>
            <person name="Wedrychowicz H."/>
        </authorList>
    </citation>
    <scope>NUCLEOTIDE SEQUENCE [LARGE SCALE GENOMIC DNA]</scope>
    <source>
        <strain evidence="15 16">DSM 19436</strain>
    </source>
</reference>
<protein>
    <recommendedName>
        <fullName evidence="12 13">DNA ligase</fullName>
        <ecNumber evidence="12 13">6.5.1.2</ecNumber>
    </recommendedName>
    <alternativeName>
        <fullName evidence="12">Polydeoxyribonucleotide synthase [NAD(+)]</fullName>
    </alternativeName>
</protein>
<evidence type="ECO:0000313" key="15">
    <source>
        <dbReference type="EMBL" id="SHF23536.1"/>
    </source>
</evidence>
<dbReference type="InterPro" id="IPR010994">
    <property type="entry name" value="RuvA_2-like"/>
</dbReference>
<keyword evidence="6 12" id="KW-0862">Zinc</keyword>
<dbReference type="SMART" id="SM00532">
    <property type="entry name" value="LIGANc"/>
    <property type="match status" value="1"/>
</dbReference>
<dbReference type="SUPFAM" id="SSF52113">
    <property type="entry name" value="BRCT domain"/>
    <property type="match status" value="1"/>
</dbReference>
<dbReference type="SUPFAM" id="SSF47781">
    <property type="entry name" value="RuvA domain 2-like"/>
    <property type="match status" value="2"/>
</dbReference>
<evidence type="ECO:0000256" key="5">
    <source>
        <dbReference type="ARBA" id="ARBA00022763"/>
    </source>
</evidence>
<feature type="domain" description="BRCT" evidence="14">
    <location>
        <begin position="734"/>
        <end position="807"/>
    </location>
</feature>
<dbReference type="Pfam" id="PF03119">
    <property type="entry name" value="DNA_ligase_ZBD"/>
    <property type="match status" value="1"/>
</dbReference>
<dbReference type="CDD" id="cd00114">
    <property type="entry name" value="LIGANc"/>
    <property type="match status" value="1"/>
</dbReference>
<dbReference type="GO" id="GO:0006260">
    <property type="term" value="P:DNA replication"/>
    <property type="evidence" value="ECO:0007669"/>
    <property type="project" value="UniProtKB-KW"/>
</dbReference>
<dbReference type="NCBIfam" id="NF005932">
    <property type="entry name" value="PRK07956.1"/>
    <property type="match status" value="1"/>
</dbReference>
<dbReference type="PROSITE" id="PS01055">
    <property type="entry name" value="DNA_LIGASE_N1"/>
    <property type="match status" value="1"/>
</dbReference>
<keyword evidence="5 12" id="KW-0227">DNA damage</keyword>
<comment type="function">
    <text evidence="1 12">DNA ligase that catalyzes the formation of phosphodiester linkages between 5'-phosphoryl and 3'-hydroxyl groups in double-stranded DNA using NAD as a coenzyme and as the energy source for the reaction. It is essential for DNA replication and repair of damaged DNA.</text>
</comment>
<feature type="active site" description="N6-AMP-lysine intermediate" evidence="12">
    <location>
        <position position="128"/>
    </location>
</feature>
<keyword evidence="3 12" id="KW-0235">DNA replication</keyword>
<dbReference type="EC" id="6.5.1.2" evidence="12 13"/>
<organism evidence="15 16">
    <name type="scientific">Kaistia soli DSM 19436</name>
    <dbReference type="NCBI Taxonomy" id="1122133"/>
    <lineage>
        <taxon>Bacteria</taxon>
        <taxon>Pseudomonadati</taxon>
        <taxon>Pseudomonadota</taxon>
        <taxon>Alphaproteobacteria</taxon>
        <taxon>Hyphomicrobiales</taxon>
        <taxon>Kaistiaceae</taxon>
        <taxon>Kaistia</taxon>
    </lineage>
</organism>
<name>A0A1M5A0X2_9HYPH</name>
<comment type="cofactor">
    <cofactor evidence="12">
        <name>Mg(2+)</name>
        <dbReference type="ChEBI" id="CHEBI:18420"/>
    </cofactor>
    <cofactor evidence="12">
        <name>Mn(2+)</name>
        <dbReference type="ChEBI" id="CHEBI:29035"/>
    </cofactor>
</comment>
<dbReference type="AlphaFoldDB" id="A0A1M5A0X2"/>
<feature type="binding site" evidence="12">
    <location>
        <position position="462"/>
    </location>
    <ligand>
        <name>Zn(2+)</name>
        <dbReference type="ChEBI" id="CHEBI:29105"/>
    </ligand>
</feature>
<evidence type="ECO:0000256" key="10">
    <source>
        <dbReference type="ARBA" id="ARBA00023211"/>
    </source>
</evidence>
<dbReference type="GO" id="GO:0046872">
    <property type="term" value="F:metal ion binding"/>
    <property type="evidence" value="ECO:0007669"/>
    <property type="project" value="UniProtKB-KW"/>
</dbReference>
<evidence type="ECO:0000256" key="13">
    <source>
        <dbReference type="RuleBase" id="RU000618"/>
    </source>
</evidence>
<feature type="binding site" evidence="12">
    <location>
        <position position="441"/>
    </location>
    <ligand>
        <name>Zn(2+)</name>
        <dbReference type="ChEBI" id="CHEBI:29105"/>
    </ligand>
</feature>
<evidence type="ECO:0000256" key="7">
    <source>
        <dbReference type="ARBA" id="ARBA00022842"/>
    </source>
</evidence>
<dbReference type="PROSITE" id="PS50172">
    <property type="entry name" value="BRCT"/>
    <property type="match status" value="1"/>
</dbReference>
<dbReference type="Gene3D" id="2.40.50.140">
    <property type="entry name" value="Nucleic acid-binding proteins"/>
    <property type="match status" value="1"/>
</dbReference>
<keyword evidence="9 12" id="KW-0234">DNA repair</keyword>
<evidence type="ECO:0000313" key="16">
    <source>
        <dbReference type="Proteomes" id="UP000184485"/>
    </source>
</evidence>
<dbReference type="Gene3D" id="1.10.287.610">
    <property type="entry name" value="Helix hairpin bin"/>
    <property type="match status" value="1"/>
</dbReference>
<dbReference type="Gene3D" id="1.10.150.20">
    <property type="entry name" value="5' to 3' exonuclease, C-terminal subdomain"/>
    <property type="match status" value="3"/>
</dbReference>
<evidence type="ECO:0000256" key="4">
    <source>
        <dbReference type="ARBA" id="ARBA00022723"/>
    </source>
</evidence>
<dbReference type="GO" id="GO:0005829">
    <property type="term" value="C:cytosol"/>
    <property type="evidence" value="ECO:0007669"/>
    <property type="project" value="TreeGrafter"/>
</dbReference>
<keyword evidence="7 12" id="KW-0460">Magnesium</keyword>
<evidence type="ECO:0000256" key="11">
    <source>
        <dbReference type="ARBA" id="ARBA00034005"/>
    </source>
</evidence>
<dbReference type="Proteomes" id="UP000184485">
    <property type="component" value="Unassembled WGS sequence"/>
</dbReference>
<dbReference type="InterPro" id="IPR033136">
    <property type="entry name" value="DNA_ligase_CS"/>
</dbReference>
<dbReference type="InterPro" id="IPR001679">
    <property type="entry name" value="DNA_ligase"/>
</dbReference>
<dbReference type="InterPro" id="IPR013839">
    <property type="entry name" value="DNAligase_adenylation"/>
</dbReference>
<dbReference type="InterPro" id="IPR013840">
    <property type="entry name" value="DNAligase_N"/>
</dbReference>
<feature type="binding site" evidence="12">
    <location>
        <position position="325"/>
    </location>
    <ligand>
        <name>NAD(+)</name>
        <dbReference type="ChEBI" id="CHEBI:57540"/>
    </ligand>
</feature>
<dbReference type="Pfam" id="PF00533">
    <property type="entry name" value="BRCT"/>
    <property type="match status" value="1"/>
</dbReference>
<feature type="binding site" evidence="12">
    <location>
        <position position="185"/>
    </location>
    <ligand>
        <name>NAD(+)</name>
        <dbReference type="ChEBI" id="CHEBI:57540"/>
    </ligand>
</feature>
<keyword evidence="2 12" id="KW-0436">Ligase</keyword>
<dbReference type="Pfam" id="PF01653">
    <property type="entry name" value="DNA_ligase_aden"/>
    <property type="match status" value="1"/>
</dbReference>
<evidence type="ECO:0000256" key="6">
    <source>
        <dbReference type="ARBA" id="ARBA00022833"/>
    </source>
</evidence>
<dbReference type="GO" id="GO:0003911">
    <property type="term" value="F:DNA ligase (NAD+) activity"/>
    <property type="evidence" value="ECO:0007669"/>
    <property type="project" value="UniProtKB-UniRule"/>
</dbReference>
<keyword evidence="16" id="KW-1185">Reference proteome</keyword>
<gene>
    <name evidence="12" type="primary">ligA</name>
    <name evidence="15" type="ORF">SAMN02745157_1969</name>
</gene>
<dbReference type="InterPro" id="IPR018239">
    <property type="entry name" value="DNA_ligase_AS"/>
</dbReference>
<dbReference type="InterPro" id="IPR012340">
    <property type="entry name" value="NA-bd_OB-fold"/>
</dbReference>
<evidence type="ECO:0000256" key="2">
    <source>
        <dbReference type="ARBA" id="ARBA00022598"/>
    </source>
</evidence>
<feature type="binding site" evidence="12">
    <location>
        <position position="126"/>
    </location>
    <ligand>
        <name>NAD(+)</name>
        <dbReference type="ChEBI" id="CHEBI:57540"/>
    </ligand>
</feature>
<evidence type="ECO:0000256" key="1">
    <source>
        <dbReference type="ARBA" id="ARBA00004067"/>
    </source>
</evidence>
<keyword evidence="8 12" id="KW-0520">NAD</keyword>
<evidence type="ECO:0000256" key="9">
    <source>
        <dbReference type="ARBA" id="ARBA00023204"/>
    </source>
</evidence>
<dbReference type="PANTHER" id="PTHR23389">
    <property type="entry name" value="CHROMOSOME TRANSMISSION FIDELITY FACTOR 18"/>
    <property type="match status" value="1"/>
</dbReference>
<dbReference type="PANTHER" id="PTHR23389:SF9">
    <property type="entry name" value="DNA LIGASE"/>
    <property type="match status" value="1"/>
</dbReference>
<proteinExistence type="inferred from homology"/>
<comment type="catalytic activity">
    <reaction evidence="11 12 13">
        <text>NAD(+) + (deoxyribonucleotide)n-3'-hydroxyl + 5'-phospho-(deoxyribonucleotide)m = (deoxyribonucleotide)n+m + AMP + beta-nicotinamide D-nucleotide.</text>
        <dbReference type="EC" id="6.5.1.2"/>
    </reaction>
</comment>